<keyword evidence="1" id="KW-0808">Transferase</keyword>
<dbReference type="InterPro" id="IPR016039">
    <property type="entry name" value="Thiolase-like"/>
</dbReference>
<evidence type="ECO:0000259" key="3">
    <source>
        <dbReference type="Pfam" id="PF00698"/>
    </source>
</evidence>
<dbReference type="PANTHER" id="PTHR43775">
    <property type="entry name" value="FATTY ACID SYNTHASE"/>
    <property type="match status" value="1"/>
</dbReference>
<dbReference type="SUPFAM" id="SSF53901">
    <property type="entry name" value="Thiolase-like"/>
    <property type="match status" value="1"/>
</dbReference>
<feature type="domain" description="Malonyl-CoA:ACP transacylase (MAT)" evidence="3">
    <location>
        <begin position="139"/>
        <end position="190"/>
    </location>
</feature>
<dbReference type="Pfam" id="PF00698">
    <property type="entry name" value="Acyl_transf_1"/>
    <property type="match status" value="1"/>
</dbReference>
<evidence type="ECO:0000313" key="5">
    <source>
        <dbReference type="Proteomes" id="UP001596208"/>
    </source>
</evidence>
<dbReference type="InterPro" id="IPR016035">
    <property type="entry name" value="Acyl_Trfase/lysoPLipase"/>
</dbReference>
<dbReference type="InterPro" id="IPR014043">
    <property type="entry name" value="Acyl_transferase_dom"/>
</dbReference>
<dbReference type="Gene3D" id="3.40.366.10">
    <property type="entry name" value="Malonyl-Coenzyme A Acyl Carrier Protein, domain 2"/>
    <property type="match status" value="1"/>
</dbReference>
<dbReference type="Pfam" id="PF22621">
    <property type="entry name" value="CurL-like_PKS_C"/>
    <property type="match status" value="1"/>
</dbReference>
<comment type="caution">
    <text evidence="4">The sequence shown here is derived from an EMBL/GenBank/DDBJ whole genome shotgun (WGS) entry which is preliminary data.</text>
</comment>
<evidence type="ECO:0000313" key="4">
    <source>
        <dbReference type="EMBL" id="MFC5175026.1"/>
    </source>
</evidence>
<keyword evidence="2" id="KW-0511">Multifunctional enzyme</keyword>
<dbReference type="InterPro" id="IPR050091">
    <property type="entry name" value="PKS_NRPS_Biosynth_Enz"/>
</dbReference>
<dbReference type="InterPro" id="IPR001227">
    <property type="entry name" value="Ac_transferase_dom_sf"/>
</dbReference>
<dbReference type="EMBL" id="JBHSKI010000057">
    <property type="protein sequence ID" value="MFC5175026.1"/>
    <property type="molecule type" value="Genomic_DNA"/>
</dbReference>
<evidence type="ECO:0000256" key="2">
    <source>
        <dbReference type="ARBA" id="ARBA00023268"/>
    </source>
</evidence>
<dbReference type="SUPFAM" id="SSF52151">
    <property type="entry name" value="FabD/lysophospholipase-like"/>
    <property type="match status" value="1"/>
</dbReference>
<dbReference type="GO" id="GO:0016746">
    <property type="term" value="F:acyltransferase activity"/>
    <property type="evidence" value="ECO:0007669"/>
    <property type="project" value="UniProtKB-KW"/>
</dbReference>
<name>A0ABW0BCT1_9ACTN</name>
<reference evidence="5" key="1">
    <citation type="journal article" date="2019" name="Int. J. Syst. Evol. Microbiol.">
        <title>The Global Catalogue of Microorganisms (GCM) 10K type strain sequencing project: providing services to taxonomists for standard genome sequencing and annotation.</title>
        <authorList>
            <consortium name="The Broad Institute Genomics Platform"/>
            <consortium name="The Broad Institute Genome Sequencing Center for Infectious Disease"/>
            <person name="Wu L."/>
            <person name="Ma J."/>
        </authorList>
    </citation>
    <scope>NUCLEOTIDE SEQUENCE [LARGE SCALE GENOMIC DNA]</scope>
    <source>
        <strain evidence="5">CGMCC 4.1721</strain>
    </source>
</reference>
<protein>
    <submittedName>
        <fullName evidence="4">Acyltransferase domain-containing protein</fullName>
    </submittedName>
</protein>
<proteinExistence type="predicted"/>
<feature type="non-terminal residue" evidence="4">
    <location>
        <position position="198"/>
    </location>
</feature>
<gene>
    <name evidence="4" type="ORF">ACFPRK_31340</name>
</gene>
<dbReference type="RefSeq" id="WP_381825033.1">
    <property type="nucleotide sequence ID" value="NZ_JBHSKI010000057.1"/>
</dbReference>
<sequence length="198" mass="20005">MAWPETGEARRAGVSSFGISGTNAHVILEQAPVEDGAATQTDEVSPLGGEALPFVLSAKSEGALRDQAARLSEVLAAGSGGEPAGIGLSLAMGRSRFEHRAVIVAADAGELSAALGALADERPGPGVVRGVADGAVAPVFVFPGQGSQWVGMAAGLMESSDVFAERMRECAAALSAHTDWSLLGVLRGEPGAPGFDRV</sequence>
<organism evidence="4 5">
    <name type="scientific">Streptomyces mutomycini</name>
    <dbReference type="NCBI Taxonomy" id="284036"/>
    <lineage>
        <taxon>Bacteria</taxon>
        <taxon>Bacillati</taxon>
        <taxon>Actinomycetota</taxon>
        <taxon>Actinomycetes</taxon>
        <taxon>Kitasatosporales</taxon>
        <taxon>Streptomycetaceae</taxon>
        <taxon>Streptomyces</taxon>
    </lineage>
</organism>
<dbReference type="PANTHER" id="PTHR43775:SF51">
    <property type="entry name" value="INACTIVE PHENOLPHTHIOCEROL SYNTHESIS POLYKETIDE SYNTHASE TYPE I PKS1-RELATED"/>
    <property type="match status" value="1"/>
</dbReference>
<keyword evidence="4" id="KW-0012">Acyltransferase</keyword>
<keyword evidence="5" id="KW-1185">Reference proteome</keyword>
<dbReference type="Gene3D" id="3.40.47.10">
    <property type="match status" value="1"/>
</dbReference>
<evidence type="ECO:0000256" key="1">
    <source>
        <dbReference type="ARBA" id="ARBA00022679"/>
    </source>
</evidence>
<dbReference type="Proteomes" id="UP001596208">
    <property type="component" value="Unassembled WGS sequence"/>
</dbReference>
<accession>A0ABW0BCT1</accession>